<evidence type="ECO:0000313" key="4">
    <source>
        <dbReference type="Proteomes" id="UP001642406"/>
    </source>
</evidence>
<dbReference type="Pfam" id="PF17648">
    <property type="entry name" value="Luciferase"/>
    <property type="match status" value="1"/>
</dbReference>
<name>A0ABP0CQV3_9PEZI</name>
<organism evidence="3 4">
    <name type="scientific">Sporothrix bragantina</name>
    <dbReference type="NCBI Taxonomy" id="671064"/>
    <lineage>
        <taxon>Eukaryota</taxon>
        <taxon>Fungi</taxon>
        <taxon>Dikarya</taxon>
        <taxon>Ascomycota</taxon>
        <taxon>Pezizomycotina</taxon>
        <taxon>Sordariomycetes</taxon>
        <taxon>Sordariomycetidae</taxon>
        <taxon>Ophiostomatales</taxon>
        <taxon>Ophiostomataceae</taxon>
        <taxon>Sporothrix</taxon>
    </lineage>
</organism>
<reference evidence="3 4" key="1">
    <citation type="submission" date="2024-01" db="EMBL/GenBank/DDBJ databases">
        <authorList>
            <person name="Allen C."/>
            <person name="Tagirdzhanova G."/>
        </authorList>
    </citation>
    <scope>NUCLEOTIDE SEQUENCE [LARGE SCALE GENOMIC DNA]</scope>
</reference>
<evidence type="ECO:0000259" key="2">
    <source>
        <dbReference type="Pfam" id="PF17648"/>
    </source>
</evidence>
<dbReference type="PANTHER" id="PTHR38695">
    <property type="entry name" value="AMINO ACID PERMEASE_ SLC12A DOMAIN-CONTAINING PROTEIN"/>
    <property type="match status" value="1"/>
</dbReference>
<dbReference type="Proteomes" id="UP001642406">
    <property type="component" value="Unassembled WGS sequence"/>
</dbReference>
<feature type="domain" description="Luciferase" evidence="2">
    <location>
        <begin position="208"/>
        <end position="275"/>
    </location>
</feature>
<evidence type="ECO:0000313" key="3">
    <source>
        <dbReference type="EMBL" id="CAK7234168.1"/>
    </source>
</evidence>
<dbReference type="InterPro" id="IPR048273">
    <property type="entry name" value="Luciferase"/>
</dbReference>
<protein>
    <recommendedName>
        <fullName evidence="2">Luciferase domain-containing protein</fullName>
    </recommendedName>
</protein>
<gene>
    <name evidence="3" type="ORF">SBRCBS47491_008858</name>
</gene>
<dbReference type="EMBL" id="CAWUHC010000124">
    <property type="protein sequence ID" value="CAK7234168.1"/>
    <property type="molecule type" value="Genomic_DNA"/>
</dbReference>
<feature type="region of interest" description="Disordered" evidence="1">
    <location>
        <begin position="115"/>
        <end position="146"/>
    </location>
</feature>
<sequence length="291" mass="31517">MPLPAAVSDALENAFWRLTGFAHTRPALFTAASVSVVSALALLPSAVRSYRGYLAIGPGGIPHNVWGWLFQGIAQPFALRDPRDTRAFEKPSPKVLARYGGSARAQKSYLDIDTTLSARPGPRPTVPGYTAPQRQTTEMGSDPAATHAEQEAFLKAVAAANPDELEIRPSLLEGNATPALWAKRALQLGAAYWDKSDSKSLRRRAPVEICHAHAEASAHMQFSLGDAFLVVRAGWGERHLLAGSPATRVPPTYLIVYAPRDAAELKVWKELVMAAVRFAVDEDVDINDAKM</sequence>
<comment type="caution">
    <text evidence="3">The sequence shown here is derived from an EMBL/GenBank/DDBJ whole genome shotgun (WGS) entry which is preliminary data.</text>
</comment>
<proteinExistence type="predicted"/>
<evidence type="ECO:0000256" key="1">
    <source>
        <dbReference type="SAM" id="MobiDB-lite"/>
    </source>
</evidence>
<dbReference type="InterPro" id="IPR040841">
    <property type="entry name" value="Luciferase_dom"/>
</dbReference>
<keyword evidence="4" id="KW-1185">Reference proteome</keyword>
<dbReference type="PANTHER" id="PTHR38695:SF1">
    <property type="entry name" value="AMINO ACID PERMEASE_ SLC12A DOMAIN-CONTAINING PROTEIN"/>
    <property type="match status" value="1"/>
</dbReference>
<accession>A0ABP0CQV3</accession>